<dbReference type="EMBL" id="GBXM01003138">
    <property type="protein sequence ID" value="JAI05440.1"/>
    <property type="molecule type" value="Transcribed_RNA"/>
</dbReference>
<sequence>MPQPGTRWASGLGTHLERPATPQSFSCTTIPKSFTVTLYGRVSTTTLFLNFNSIQFYLYDILDSTYLYHYTWDCPSVLLYLRVSTRAIILESAY</sequence>
<dbReference type="AlphaFoldDB" id="A0A0E9XS30"/>
<evidence type="ECO:0000256" key="1">
    <source>
        <dbReference type="SAM" id="MobiDB-lite"/>
    </source>
</evidence>
<reference evidence="2" key="2">
    <citation type="journal article" date="2015" name="Fish Shellfish Immunol.">
        <title>Early steps in the European eel (Anguilla anguilla)-Vibrio vulnificus interaction in the gills: Role of the RtxA13 toxin.</title>
        <authorList>
            <person name="Callol A."/>
            <person name="Pajuelo D."/>
            <person name="Ebbesson L."/>
            <person name="Teles M."/>
            <person name="MacKenzie S."/>
            <person name="Amaro C."/>
        </authorList>
    </citation>
    <scope>NUCLEOTIDE SEQUENCE</scope>
</reference>
<reference evidence="2" key="1">
    <citation type="submission" date="2014-11" db="EMBL/GenBank/DDBJ databases">
        <authorList>
            <person name="Amaro Gonzalez C."/>
        </authorList>
    </citation>
    <scope>NUCLEOTIDE SEQUENCE</scope>
</reference>
<proteinExistence type="predicted"/>
<protein>
    <submittedName>
        <fullName evidence="2">Uncharacterized protein</fullName>
    </submittedName>
</protein>
<organism evidence="2">
    <name type="scientific">Anguilla anguilla</name>
    <name type="common">European freshwater eel</name>
    <name type="synonym">Muraena anguilla</name>
    <dbReference type="NCBI Taxonomy" id="7936"/>
    <lineage>
        <taxon>Eukaryota</taxon>
        <taxon>Metazoa</taxon>
        <taxon>Chordata</taxon>
        <taxon>Craniata</taxon>
        <taxon>Vertebrata</taxon>
        <taxon>Euteleostomi</taxon>
        <taxon>Actinopterygii</taxon>
        <taxon>Neopterygii</taxon>
        <taxon>Teleostei</taxon>
        <taxon>Anguilliformes</taxon>
        <taxon>Anguillidae</taxon>
        <taxon>Anguilla</taxon>
    </lineage>
</organism>
<evidence type="ECO:0000313" key="2">
    <source>
        <dbReference type="EMBL" id="JAI05440.1"/>
    </source>
</evidence>
<feature type="region of interest" description="Disordered" evidence="1">
    <location>
        <begin position="1"/>
        <end position="23"/>
    </location>
</feature>
<accession>A0A0E9XS30</accession>
<name>A0A0E9XS30_ANGAN</name>